<dbReference type="SUPFAM" id="SSF55729">
    <property type="entry name" value="Acyl-CoA N-acyltransferases (Nat)"/>
    <property type="match status" value="1"/>
</dbReference>
<dbReference type="InterPro" id="IPR016181">
    <property type="entry name" value="Acyl_CoA_acyltransferase"/>
</dbReference>
<gene>
    <name evidence="2" type="ORF">SUNI508_13827</name>
</gene>
<feature type="domain" description="N-acetyltransferase" evidence="1">
    <location>
        <begin position="1"/>
        <end position="208"/>
    </location>
</feature>
<name>A0ABR2VAV0_9PEZI</name>
<accession>A0ABR2VAV0</accession>
<evidence type="ECO:0000313" key="3">
    <source>
        <dbReference type="Proteomes" id="UP001408356"/>
    </source>
</evidence>
<dbReference type="Pfam" id="PF00583">
    <property type="entry name" value="Acetyltransf_1"/>
    <property type="match status" value="1"/>
</dbReference>
<evidence type="ECO:0000313" key="2">
    <source>
        <dbReference type="EMBL" id="KAK9424037.1"/>
    </source>
</evidence>
<comment type="caution">
    <text evidence="2">The sequence shown here is derived from an EMBL/GenBank/DDBJ whole genome shotgun (WGS) entry which is preliminary data.</text>
</comment>
<dbReference type="CDD" id="cd04301">
    <property type="entry name" value="NAT_SF"/>
    <property type="match status" value="1"/>
</dbReference>
<dbReference type="InterPro" id="IPR000182">
    <property type="entry name" value="GNAT_dom"/>
</dbReference>
<dbReference type="PANTHER" id="PTHR42791:SF17">
    <property type="entry name" value="ACETYLTRANSFERASE, GNAT FAMILY FAMILY (AFU_ORTHOLOGUE AFUA_8G05690)"/>
    <property type="match status" value="1"/>
</dbReference>
<protein>
    <submittedName>
        <fullName evidence="2">N-acetyltransferase domain-containing protein</fullName>
    </submittedName>
</protein>
<dbReference type="InterPro" id="IPR052523">
    <property type="entry name" value="Trichothecene_AcTrans"/>
</dbReference>
<reference evidence="2 3" key="1">
    <citation type="journal article" date="2024" name="J. Plant Pathol.">
        <title>Sequence and assembly of the genome of Seiridium unicorne, isolate CBS 538.82, causal agent of cypress canker disease.</title>
        <authorList>
            <person name="Scali E."/>
            <person name="Rocca G.D."/>
            <person name="Danti R."/>
            <person name="Garbelotto M."/>
            <person name="Barberini S."/>
            <person name="Baroncelli R."/>
            <person name="Emiliani G."/>
        </authorList>
    </citation>
    <scope>NUCLEOTIDE SEQUENCE [LARGE SCALE GENOMIC DNA]</scope>
    <source>
        <strain evidence="2 3">BM-138-508</strain>
    </source>
</reference>
<dbReference type="EMBL" id="JARVKF010000050">
    <property type="protein sequence ID" value="KAK9424037.1"/>
    <property type="molecule type" value="Genomic_DNA"/>
</dbReference>
<dbReference type="PROSITE" id="PS51186">
    <property type="entry name" value="GNAT"/>
    <property type="match status" value="1"/>
</dbReference>
<sequence length="228" mass="25945">MPFAVLPALIPEITPVYDVYFAAFKNEKIMEYLYPGGVDRQAHKHGTTLWLHHDQNGYTIKVVDSDTGAVVGMAQWEVFWRPGKDTLWKKPKGAEWLKGDKRTKAETVLIPNWNMREKLFGGRKHVYCVTMATHPNYQRKGIGRLLVQWGIDIAEQLGLPIYLESTEKGAPLYEAVGFEKLAHEKLVYKASETGQKEDIEVPLMVKMPSKANGLSYKAWADKGYPESY</sequence>
<dbReference type="PANTHER" id="PTHR42791">
    <property type="entry name" value="GNAT FAMILY ACETYLTRANSFERASE"/>
    <property type="match status" value="1"/>
</dbReference>
<keyword evidence="3" id="KW-1185">Reference proteome</keyword>
<evidence type="ECO:0000259" key="1">
    <source>
        <dbReference type="PROSITE" id="PS51186"/>
    </source>
</evidence>
<proteinExistence type="predicted"/>
<dbReference type="Proteomes" id="UP001408356">
    <property type="component" value="Unassembled WGS sequence"/>
</dbReference>
<organism evidence="2 3">
    <name type="scientific">Seiridium unicorne</name>
    <dbReference type="NCBI Taxonomy" id="138068"/>
    <lineage>
        <taxon>Eukaryota</taxon>
        <taxon>Fungi</taxon>
        <taxon>Dikarya</taxon>
        <taxon>Ascomycota</taxon>
        <taxon>Pezizomycotina</taxon>
        <taxon>Sordariomycetes</taxon>
        <taxon>Xylariomycetidae</taxon>
        <taxon>Amphisphaeriales</taxon>
        <taxon>Sporocadaceae</taxon>
        <taxon>Seiridium</taxon>
    </lineage>
</organism>
<dbReference type="Gene3D" id="3.40.630.30">
    <property type="match status" value="1"/>
</dbReference>